<evidence type="ECO:0000256" key="2">
    <source>
        <dbReference type="ARBA" id="ARBA00010961"/>
    </source>
</evidence>
<evidence type="ECO:0000256" key="4">
    <source>
        <dbReference type="ARBA" id="ARBA00023125"/>
    </source>
</evidence>
<comment type="function">
    <text evidence="1">Required for the transposition of the insertion element.</text>
</comment>
<dbReference type="GO" id="GO:0003677">
    <property type="term" value="F:DNA binding"/>
    <property type="evidence" value="ECO:0007669"/>
    <property type="project" value="UniProtKB-KW"/>
</dbReference>
<reference evidence="6 7" key="1">
    <citation type="submission" date="2018-06" db="EMBL/GenBank/DDBJ databases">
        <authorList>
            <consortium name="Pathogen Informatics"/>
            <person name="Doyle S."/>
        </authorList>
    </citation>
    <scope>NUCLEOTIDE SEQUENCE [LARGE SCALE GENOMIC DNA]</scope>
    <source>
        <strain evidence="6 7">NCTC13350</strain>
    </source>
</reference>
<evidence type="ECO:0000313" key="6">
    <source>
        <dbReference type="EMBL" id="SUB00842.1"/>
    </source>
</evidence>
<dbReference type="GO" id="GO:0004803">
    <property type="term" value="F:transposase activity"/>
    <property type="evidence" value="ECO:0007669"/>
    <property type="project" value="InterPro"/>
</dbReference>
<proteinExistence type="inferred from homology"/>
<evidence type="ECO:0000256" key="5">
    <source>
        <dbReference type="ARBA" id="ARBA00023172"/>
    </source>
</evidence>
<protein>
    <submittedName>
        <fullName evidence="6">Transposase and inactivated derivatives</fullName>
    </submittedName>
</protein>
<sequence length="60" mass="6710">MSFPKEHRVKLHSTNPIERLNGEIKRRTDVVGIFPNDEAIVRLGGALLLGGLRSVCRVSR</sequence>
<comment type="similarity">
    <text evidence="2">Belongs to the transposase mutator family.</text>
</comment>
<dbReference type="GO" id="GO:0006313">
    <property type="term" value="P:DNA transposition"/>
    <property type="evidence" value="ECO:0007669"/>
    <property type="project" value="InterPro"/>
</dbReference>
<dbReference type="EMBL" id="UGSK01000001">
    <property type="protein sequence ID" value="SUB00842.1"/>
    <property type="molecule type" value="Genomic_DNA"/>
</dbReference>
<dbReference type="InterPro" id="IPR001207">
    <property type="entry name" value="Transposase_mutator"/>
</dbReference>
<organism evidence="6 7">
    <name type="scientific">Pannonibacter phragmitetus</name>
    <dbReference type="NCBI Taxonomy" id="121719"/>
    <lineage>
        <taxon>Bacteria</taxon>
        <taxon>Pseudomonadati</taxon>
        <taxon>Pseudomonadota</taxon>
        <taxon>Alphaproteobacteria</taxon>
        <taxon>Hyphomicrobiales</taxon>
        <taxon>Stappiaceae</taxon>
        <taxon>Pannonibacter</taxon>
    </lineage>
</organism>
<accession>A0A378ZUB1</accession>
<dbReference type="Pfam" id="PF00872">
    <property type="entry name" value="Transposase_mut"/>
    <property type="match status" value="1"/>
</dbReference>
<keyword evidence="3" id="KW-0815">Transposition</keyword>
<evidence type="ECO:0000313" key="7">
    <source>
        <dbReference type="Proteomes" id="UP000255000"/>
    </source>
</evidence>
<keyword evidence="5" id="KW-0233">DNA recombination</keyword>
<evidence type="ECO:0000256" key="1">
    <source>
        <dbReference type="ARBA" id="ARBA00002190"/>
    </source>
</evidence>
<keyword evidence="4" id="KW-0238">DNA-binding</keyword>
<dbReference type="AlphaFoldDB" id="A0A378ZUB1"/>
<dbReference type="Proteomes" id="UP000255000">
    <property type="component" value="Unassembled WGS sequence"/>
</dbReference>
<gene>
    <name evidence="6" type="ORF">NCTC13350_01767</name>
</gene>
<evidence type="ECO:0000256" key="3">
    <source>
        <dbReference type="ARBA" id="ARBA00022578"/>
    </source>
</evidence>
<name>A0A378ZUB1_9HYPH</name>